<keyword evidence="2" id="KW-1185">Reference proteome</keyword>
<dbReference type="EMBL" id="KV784359">
    <property type="protein sequence ID" value="OEU15033.1"/>
    <property type="molecule type" value="Genomic_DNA"/>
</dbReference>
<dbReference type="SUPFAM" id="SSF55961">
    <property type="entry name" value="Bet v1-like"/>
    <property type="match status" value="1"/>
</dbReference>
<protein>
    <recommendedName>
        <fullName evidence="3">START domain-containing protein</fullName>
    </recommendedName>
</protein>
<dbReference type="Proteomes" id="UP000095751">
    <property type="component" value="Unassembled WGS sequence"/>
</dbReference>
<evidence type="ECO:0000313" key="1">
    <source>
        <dbReference type="EMBL" id="OEU15033.1"/>
    </source>
</evidence>
<dbReference type="InParanoid" id="A0A1E7FB38"/>
<organism evidence="1 2">
    <name type="scientific">Fragilariopsis cylindrus CCMP1102</name>
    <dbReference type="NCBI Taxonomy" id="635003"/>
    <lineage>
        <taxon>Eukaryota</taxon>
        <taxon>Sar</taxon>
        <taxon>Stramenopiles</taxon>
        <taxon>Ochrophyta</taxon>
        <taxon>Bacillariophyta</taxon>
        <taxon>Bacillariophyceae</taxon>
        <taxon>Bacillariophycidae</taxon>
        <taxon>Bacillariales</taxon>
        <taxon>Bacillariaceae</taxon>
        <taxon>Fragilariopsis</taxon>
    </lineage>
</organism>
<dbReference type="PANTHER" id="PTHR34560:SF1">
    <property type="entry name" value="START DOMAIN-CONTAINING PROTEIN"/>
    <property type="match status" value="1"/>
</dbReference>
<gene>
    <name evidence="1" type="ORF">FRACYDRAFT_261484</name>
</gene>
<name>A0A1E7FB38_9STRA</name>
<dbReference type="InterPro" id="IPR023393">
    <property type="entry name" value="START-like_dom_sf"/>
</dbReference>
<dbReference type="AlphaFoldDB" id="A0A1E7FB38"/>
<evidence type="ECO:0000313" key="2">
    <source>
        <dbReference type="Proteomes" id="UP000095751"/>
    </source>
</evidence>
<dbReference type="PANTHER" id="PTHR34560">
    <property type="entry name" value="POLYKETIDE CYCLASE/DEHYDRASE/LIPID TRANSPORT SUPERFAMILY PROTEIN"/>
    <property type="match status" value="1"/>
</dbReference>
<proteinExistence type="predicted"/>
<dbReference type="OrthoDB" id="17317at2759"/>
<accession>A0A1E7FB38</accession>
<evidence type="ECO:0008006" key="3">
    <source>
        <dbReference type="Google" id="ProtNLM"/>
    </source>
</evidence>
<dbReference type="Gene3D" id="3.30.530.20">
    <property type="match status" value="1"/>
</dbReference>
<reference evidence="1 2" key="1">
    <citation type="submission" date="2016-09" db="EMBL/GenBank/DDBJ databases">
        <title>Extensive genetic diversity and differential bi-allelic expression allows diatom success in the polar Southern Ocean.</title>
        <authorList>
            <consortium name="DOE Joint Genome Institute"/>
            <person name="Mock T."/>
            <person name="Otillar R.P."/>
            <person name="Strauss J."/>
            <person name="Dupont C."/>
            <person name="Frickenhaus S."/>
            <person name="Maumus F."/>
            <person name="Mcmullan M."/>
            <person name="Sanges R."/>
            <person name="Schmutz J."/>
            <person name="Toseland A."/>
            <person name="Valas R."/>
            <person name="Veluchamy A."/>
            <person name="Ward B.J."/>
            <person name="Allen A."/>
            <person name="Barry K."/>
            <person name="Falciatore A."/>
            <person name="Ferrante M."/>
            <person name="Fortunato A.E."/>
            <person name="Gloeckner G."/>
            <person name="Gruber A."/>
            <person name="Hipkin R."/>
            <person name="Janech M."/>
            <person name="Kroth P."/>
            <person name="Leese F."/>
            <person name="Lindquist E."/>
            <person name="Lyon B.R."/>
            <person name="Martin J."/>
            <person name="Mayer C."/>
            <person name="Parker M."/>
            <person name="Quesneville H."/>
            <person name="Raymond J."/>
            <person name="Uhlig C."/>
            <person name="Valentin K.U."/>
            <person name="Worden A.Z."/>
            <person name="Armbrust E.V."/>
            <person name="Bowler C."/>
            <person name="Green B."/>
            <person name="Moulton V."/>
            <person name="Van Oosterhout C."/>
            <person name="Grigoriev I."/>
        </authorList>
    </citation>
    <scope>NUCLEOTIDE SEQUENCE [LARGE SCALE GENOMIC DNA]</scope>
    <source>
        <strain evidence="1 2">CCMP1102</strain>
    </source>
</reference>
<dbReference type="KEGG" id="fcy:FRACYDRAFT_261484"/>
<sequence length="336" mass="38588">MDCQMEQENETASDVELIQQAEELYGQERLLQAAEVLELVSNRENLFTDHHWMILKWADVVKKGMQDLLQDPEQDGSPWIKQRETHGHRDFLVFYQLTDENKLIARIDCAFETSLLNPLLSVFNESDLYSSWMPSFKRPIKVGVTKSQKLKEEGRGNQIIQVTTSLAWPLYDRDLIMHVMAVDAIEDNNSSNDSDGGCIAIQALSETTNDNPLIPAVDKNAVRIDFSNSMLIRACPPDHPCVVRSTNNDDDEPLILLSMMLEVDPKVRAVPQSIQNFITRTFLGRMWISLLHVAEDVRDGKRLAHKEKIESNRELYSWIEERVGVMIHNMQKLQKI</sequence>